<protein>
    <submittedName>
        <fullName evidence="1">Uncharacterized protein</fullName>
    </submittedName>
</protein>
<dbReference type="RefSeq" id="WP_343978004.1">
    <property type="nucleotide sequence ID" value="NZ_BAAAJG010000010.1"/>
</dbReference>
<keyword evidence="2" id="KW-1185">Reference proteome</keyword>
<comment type="caution">
    <text evidence="1">The sequence shown here is derived from an EMBL/GenBank/DDBJ whole genome shotgun (WGS) entry which is preliminary data.</text>
</comment>
<sequence length="80" mass="8094">MTTTTLPALSNRDRAVLRAIAADRCTVTDDAGHALTVDGLSFCDQFAGVRLALAGLVSVSGPAPLRPRLTAAGATMLAAA</sequence>
<reference evidence="2" key="1">
    <citation type="journal article" date="2019" name="Int. J. Syst. Evol. Microbiol.">
        <title>The Global Catalogue of Microorganisms (GCM) 10K type strain sequencing project: providing services to taxonomists for standard genome sequencing and annotation.</title>
        <authorList>
            <consortium name="The Broad Institute Genomics Platform"/>
            <consortium name="The Broad Institute Genome Sequencing Center for Infectious Disease"/>
            <person name="Wu L."/>
            <person name="Ma J."/>
        </authorList>
    </citation>
    <scope>NUCLEOTIDE SEQUENCE [LARGE SCALE GENOMIC DNA]</scope>
    <source>
        <strain evidence="2">JCM 12165</strain>
    </source>
</reference>
<dbReference type="Proteomes" id="UP001597145">
    <property type="component" value="Unassembled WGS sequence"/>
</dbReference>
<accession>A0ABW4FYA7</accession>
<name>A0ABW4FYA7_9PSEU</name>
<organism evidence="1 2">
    <name type="scientific">Pseudonocardia aurantiaca</name>
    <dbReference type="NCBI Taxonomy" id="75290"/>
    <lineage>
        <taxon>Bacteria</taxon>
        <taxon>Bacillati</taxon>
        <taxon>Actinomycetota</taxon>
        <taxon>Actinomycetes</taxon>
        <taxon>Pseudonocardiales</taxon>
        <taxon>Pseudonocardiaceae</taxon>
        <taxon>Pseudonocardia</taxon>
    </lineage>
</organism>
<evidence type="ECO:0000313" key="2">
    <source>
        <dbReference type="Proteomes" id="UP001597145"/>
    </source>
</evidence>
<proteinExistence type="predicted"/>
<dbReference type="EMBL" id="JBHUCP010000039">
    <property type="protein sequence ID" value="MFD1534626.1"/>
    <property type="molecule type" value="Genomic_DNA"/>
</dbReference>
<evidence type="ECO:0000313" key="1">
    <source>
        <dbReference type="EMBL" id="MFD1534626.1"/>
    </source>
</evidence>
<gene>
    <name evidence="1" type="ORF">ACFSCY_34935</name>
</gene>